<dbReference type="PROSITE" id="PS51409">
    <property type="entry name" value="ARGINASE_2"/>
    <property type="match status" value="1"/>
</dbReference>
<feature type="binding site" evidence="4">
    <location>
        <position position="125"/>
    </location>
    <ligand>
        <name>Mn(2+)</name>
        <dbReference type="ChEBI" id="CHEBI:29035"/>
        <label>1</label>
    </ligand>
</feature>
<accession>A0A2H1EIN8</accession>
<feature type="binding site" evidence="4">
    <location>
        <position position="210"/>
    </location>
    <ligand>
        <name>Mn(2+)</name>
        <dbReference type="ChEBI" id="CHEBI:29035"/>
        <label>1</label>
    </ligand>
</feature>
<dbReference type="Pfam" id="PF00491">
    <property type="entry name" value="Arginase"/>
    <property type="match status" value="1"/>
</dbReference>
<comment type="similarity">
    <text evidence="1">Belongs to the arginase family. Agmatinase subfamily.</text>
</comment>
<dbReference type="AlphaFoldDB" id="A0A2H1EIN8"/>
<dbReference type="EMBL" id="FRFC01000005">
    <property type="protein sequence ID" value="SHO47272.1"/>
    <property type="molecule type" value="Genomic_DNA"/>
</dbReference>
<dbReference type="SUPFAM" id="SSF52768">
    <property type="entry name" value="Arginase/deacetylase"/>
    <property type="match status" value="1"/>
</dbReference>
<name>A0A2H1EIN8_9ARCH</name>
<evidence type="ECO:0000256" key="1">
    <source>
        <dbReference type="ARBA" id="ARBA00009227"/>
    </source>
</evidence>
<dbReference type="OrthoDB" id="7186at2157"/>
<evidence type="ECO:0000313" key="6">
    <source>
        <dbReference type="EMBL" id="SHO47272.1"/>
    </source>
</evidence>
<evidence type="ECO:0000256" key="2">
    <source>
        <dbReference type="ARBA" id="ARBA00022723"/>
    </source>
</evidence>
<feature type="binding site" evidence="4">
    <location>
        <position position="127"/>
    </location>
    <ligand>
        <name>Mn(2+)</name>
        <dbReference type="ChEBI" id="CHEBI:29035"/>
        <label>1</label>
    </ligand>
</feature>
<reference evidence="7" key="1">
    <citation type="submission" date="2016-12" db="EMBL/GenBank/DDBJ databases">
        <authorList>
            <person name="Herbold C."/>
        </authorList>
    </citation>
    <scope>NUCLEOTIDE SEQUENCE [LARGE SCALE GENOMIC DNA]</scope>
</reference>
<evidence type="ECO:0000256" key="3">
    <source>
        <dbReference type="ARBA" id="ARBA00022801"/>
    </source>
</evidence>
<keyword evidence="2 4" id="KW-0479">Metal-binding</keyword>
<dbReference type="InterPro" id="IPR023696">
    <property type="entry name" value="Ureohydrolase_dom_sf"/>
</dbReference>
<comment type="cofactor">
    <cofactor evidence="4">
        <name>Mn(2+)</name>
        <dbReference type="ChEBI" id="CHEBI:29035"/>
    </cofactor>
    <text evidence="4">Binds 2 manganese ions per subunit.</text>
</comment>
<dbReference type="RefSeq" id="WP_101010654.1">
    <property type="nucleotide sequence ID" value="NZ_FRFC01000005.1"/>
</dbReference>
<evidence type="ECO:0000313" key="7">
    <source>
        <dbReference type="Proteomes" id="UP000232412"/>
    </source>
</evidence>
<dbReference type="PROSITE" id="PS01053">
    <property type="entry name" value="ARGINASE_1"/>
    <property type="match status" value="1"/>
</dbReference>
<dbReference type="GO" id="GO:0033389">
    <property type="term" value="P:putrescine biosynthetic process from arginine, via agmatine"/>
    <property type="evidence" value="ECO:0007669"/>
    <property type="project" value="TreeGrafter"/>
</dbReference>
<dbReference type="Gene3D" id="3.40.800.10">
    <property type="entry name" value="Ureohydrolase domain"/>
    <property type="match status" value="1"/>
</dbReference>
<evidence type="ECO:0000256" key="5">
    <source>
        <dbReference type="RuleBase" id="RU003684"/>
    </source>
</evidence>
<dbReference type="InterPro" id="IPR005925">
    <property type="entry name" value="Agmatinase-rel"/>
</dbReference>
<dbReference type="PIRSF" id="PIRSF036979">
    <property type="entry name" value="Arginase"/>
    <property type="match status" value="1"/>
</dbReference>
<dbReference type="EC" id="3.5.3.11" evidence="6"/>
<feature type="binding site" evidence="4">
    <location>
        <position position="102"/>
    </location>
    <ligand>
        <name>Mn(2+)</name>
        <dbReference type="ChEBI" id="CHEBI:29035"/>
        <label>1</label>
    </ligand>
</feature>
<organism evidence="6 7">
    <name type="scientific">Nitrosotalea sinensis</name>
    <dbReference type="NCBI Taxonomy" id="1499975"/>
    <lineage>
        <taxon>Archaea</taxon>
        <taxon>Nitrososphaerota</taxon>
        <taxon>Nitrososphaeria</taxon>
        <taxon>Nitrosotaleales</taxon>
        <taxon>Nitrosotaleaceae</taxon>
        <taxon>Nitrosotalea</taxon>
    </lineage>
</organism>
<evidence type="ECO:0000256" key="4">
    <source>
        <dbReference type="PIRSR" id="PIRSR036979-1"/>
    </source>
</evidence>
<dbReference type="InterPro" id="IPR006035">
    <property type="entry name" value="Ureohydrolase"/>
</dbReference>
<keyword evidence="7" id="KW-1185">Reference proteome</keyword>
<feature type="binding site" evidence="4">
    <location>
        <position position="129"/>
    </location>
    <ligand>
        <name>Mn(2+)</name>
        <dbReference type="ChEBI" id="CHEBI:29035"/>
        <label>1</label>
    </ligand>
</feature>
<dbReference type="GO" id="GO:0008783">
    <property type="term" value="F:agmatinase activity"/>
    <property type="evidence" value="ECO:0007669"/>
    <property type="project" value="UniProtKB-EC"/>
</dbReference>
<dbReference type="PANTHER" id="PTHR11358:SF26">
    <property type="entry name" value="GUANIDINO ACID HYDROLASE, MITOCHONDRIAL"/>
    <property type="match status" value="1"/>
</dbReference>
<protein>
    <submittedName>
        <fullName evidence="6">Amidinohydrolase</fullName>
        <ecNumber evidence="6">3.5.3.11</ecNumber>
    </submittedName>
</protein>
<keyword evidence="3 5" id="KW-0378">Hydrolase</keyword>
<dbReference type="InterPro" id="IPR020855">
    <property type="entry name" value="Ureohydrolase_Mn_BS"/>
</dbReference>
<gene>
    <name evidence="6" type="ORF">NSIN_40040</name>
</gene>
<feature type="binding site" evidence="4">
    <location>
        <position position="208"/>
    </location>
    <ligand>
        <name>Mn(2+)</name>
        <dbReference type="ChEBI" id="CHEBI:29035"/>
        <label>1</label>
    </ligand>
</feature>
<proteinExistence type="inferred from homology"/>
<keyword evidence="4" id="KW-0464">Manganese</keyword>
<sequence length="279" mass="30905">MNICWANTDSFNEADIVVVGIPDESKSHALRKGTSEAPHKIREISTIRDTYRRGNDISIGLPLDGITKKIYDHGNIERNQVSETITKIVAEKKIPIAIGGDHSISTEIIKAISRKYGPLSLVYFDAHPDFISSVRGYYGSVFYDVLDSIDIESSIQIGIRTPEKEEIDNIKKYNIEVVTPFDISRDGIHKTEQRIMNKLGKNVYISLDMDVIDPAFAPGVSVPVPLGLGNIEVTYLLKALAAKGMSGLDIMETCPNYDIKDRTSHLVSRIIGEVISSAR</sequence>
<dbReference type="GO" id="GO:0046872">
    <property type="term" value="F:metal ion binding"/>
    <property type="evidence" value="ECO:0007669"/>
    <property type="project" value="UniProtKB-KW"/>
</dbReference>
<dbReference type="NCBIfam" id="TIGR01230">
    <property type="entry name" value="agmatinase"/>
    <property type="match status" value="1"/>
</dbReference>
<dbReference type="PANTHER" id="PTHR11358">
    <property type="entry name" value="ARGINASE/AGMATINASE"/>
    <property type="match status" value="1"/>
</dbReference>
<dbReference type="Proteomes" id="UP000232412">
    <property type="component" value="Unassembled WGS sequence"/>
</dbReference>